<dbReference type="AlphaFoldDB" id="A0A8G0KXK2"/>
<name>A0A8G0KXK2_9FLAO</name>
<proteinExistence type="predicted"/>
<organism evidence="1">
    <name type="scientific">Flavobacterium columnare</name>
    <dbReference type="NCBI Taxonomy" id="996"/>
    <lineage>
        <taxon>Bacteria</taxon>
        <taxon>Pseudomonadati</taxon>
        <taxon>Bacteroidota</taxon>
        <taxon>Flavobacteriia</taxon>
        <taxon>Flavobacteriales</taxon>
        <taxon>Flavobacteriaceae</taxon>
        <taxon>Flavobacterium</taxon>
    </lineage>
</organism>
<accession>A0A8G0KXK2</accession>
<evidence type="ECO:0000313" key="1">
    <source>
        <dbReference type="EMBL" id="QYS89614.1"/>
    </source>
</evidence>
<reference evidence="1" key="1">
    <citation type="submission" date="2020-12" db="EMBL/GenBank/DDBJ databases">
        <title>Genome sequencing of genetic groups of Flavobacterium columnare.</title>
        <authorList>
            <person name="Waldbieser G.C."/>
            <person name="Griffin M.J."/>
            <person name="LaFrentz B.R."/>
        </authorList>
    </citation>
    <scope>NUCLEOTIDE SEQUENCE</scope>
    <source>
        <strain evidence="1">90-106</strain>
    </source>
</reference>
<dbReference type="Proteomes" id="UP000824721">
    <property type="component" value="Chromosome"/>
</dbReference>
<gene>
    <name evidence="1" type="ORF">JJC05_04945</name>
</gene>
<dbReference type="EMBL" id="CP067378">
    <property type="protein sequence ID" value="QYS89614.1"/>
    <property type="molecule type" value="Genomic_DNA"/>
</dbReference>
<protein>
    <submittedName>
        <fullName evidence="1">Uncharacterized protein</fullName>
    </submittedName>
</protein>
<dbReference type="KEGG" id="fdv:JJC05_04945"/>
<sequence length="208" mass="22609">MAGTELPCSPPPPDIVAQILGVDAQSLNYMRDENALANGGGFAFGASLDFDTGDLSFLLFYARFQAGIGFDIMLKDYGEARCSNTGDQVGINGWYANGQSYAYLQGELGIRVKLLFINMKIPIVSGGAAVLLQAKLPNPFWMRGYVGGYMNILGGLIKGRFRFKLTIGEECIFENASPLGGIKLITDVSPKKGQKKPMYSLYRKPLSQ</sequence>